<comment type="subcellular location">
    <subcellularLocation>
        <location evidence="6">Cell membrane</location>
        <topology evidence="6">Multi-pass membrane protein</topology>
    </subcellularLocation>
    <subcellularLocation>
        <location evidence="1">Membrane</location>
        <topology evidence="1">Multi-pass membrane protein</topology>
    </subcellularLocation>
</comment>
<feature type="transmembrane region" description="Helical" evidence="6">
    <location>
        <begin position="20"/>
        <end position="45"/>
    </location>
</feature>
<feature type="transmembrane region" description="Helical" evidence="6">
    <location>
        <begin position="251"/>
        <end position="269"/>
    </location>
</feature>
<dbReference type="PANTHER" id="PTHR43701:SF2">
    <property type="entry name" value="MEMBRANE TRANSPORTER PROTEIN YJNA-RELATED"/>
    <property type="match status" value="1"/>
</dbReference>
<dbReference type="Pfam" id="PF01925">
    <property type="entry name" value="TauE"/>
    <property type="match status" value="1"/>
</dbReference>
<feature type="transmembrane region" description="Helical" evidence="6">
    <location>
        <begin position="154"/>
        <end position="186"/>
    </location>
</feature>
<feature type="transmembrane region" description="Helical" evidence="6">
    <location>
        <begin position="57"/>
        <end position="79"/>
    </location>
</feature>
<accession>A0ABT6ZM41</accession>
<evidence type="ECO:0000256" key="4">
    <source>
        <dbReference type="ARBA" id="ARBA00022989"/>
    </source>
</evidence>
<feature type="transmembrane region" description="Helical" evidence="6">
    <location>
        <begin position="91"/>
        <end position="110"/>
    </location>
</feature>
<feature type="transmembrane region" description="Helical" evidence="6">
    <location>
        <begin position="192"/>
        <end position="212"/>
    </location>
</feature>
<dbReference type="InterPro" id="IPR002781">
    <property type="entry name" value="TM_pro_TauE-like"/>
</dbReference>
<evidence type="ECO:0000313" key="7">
    <source>
        <dbReference type="EMBL" id="MDJ1129942.1"/>
    </source>
</evidence>
<dbReference type="RefSeq" id="WP_283713061.1">
    <property type="nucleotide sequence ID" value="NZ_JASJEW010000002.1"/>
</dbReference>
<proteinExistence type="inferred from homology"/>
<dbReference type="Proteomes" id="UP001431693">
    <property type="component" value="Unassembled WGS sequence"/>
</dbReference>
<protein>
    <recommendedName>
        <fullName evidence="6">Probable membrane transporter protein</fullName>
    </recommendedName>
</protein>
<reference evidence="7" key="1">
    <citation type="submission" date="2023-05" db="EMBL/GenBank/DDBJ databases">
        <title>[olsenella] sp. nov., isolated from a pig farm feces dump.</title>
        <authorList>
            <person name="Chang Y.-H."/>
        </authorList>
    </citation>
    <scope>NUCLEOTIDE SEQUENCE</scope>
    <source>
        <strain evidence="7">YH-ols2217</strain>
    </source>
</reference>
<name>A0ABT6ZM41_9ACTN</name>
<evidence type="ECO:0000313" key="8">
    <source>
        <dbReference type="Proteomes" id="UP001431693"/>
    </source>
</evidence>
<evidence type="ECO:0000256" key="6">
    <source>
        <dbReference type="RuleBase" id="RU363041"/>
    </source>
</evidence>
<evidence type="ECO:0000256" key="5">
    <source>
        <dbReference type="ARBA" id="ARBA00023136"/>
    </source>
</evidence>
<organism evidence="7 8">
    <name type="scientific">Kribbibacterium absianum</name>
    <dbReference type="NCBI Taxonomy" id="3044210"/>
    <lineage>
        <taxon>Bacteria</taxon>
        <taxon>Bacillati</taxon>
        <taxon>Actinomycetota</taxon>
        <taxon>Coriobacteriia</taxon>
        <taxon>Coriobacteriales</taxon>
        <taxon>Kribbibacteriaceae</taxon>
        <taxon>Kribbibacterium</taxon>
    </lineage>
</organism>
<keyword evidence="3 6" id="KW-0812">Transmembrane</keyword>
<sequence length="270" mass="27753">MTRRSSRASTSSSRGRLADFLVSVLAGLGAGIGVGCGGMSSAVVVTPVLVTFLHLDAFRAIGVALCADVLASLASAVVYGKNGNLHPRKALLLMASVIVFTIVGTLISRVVTDRSMGGLSVVITLLTGLKLLVRPVTDGRPRPGLTEKRRVVESIMCGAGVGLVCGFVGAGGGMMMLLVLVTFLGYAMKEAVGTSVFIMTFTTAVGAIAHFTEFGVPSLWVLIPCVLATLVSAHGTSTLANRAKPKTLSRATGALAVTLAMAVFIFDAVK</sequence>
<keyword evidence="5 6" id="KW-0472">Membrane</keyword>
<feature type="transmembrane region" description="Helical" evidence="6">
    <location>
        <begin position="219"/>
        <end position="239"/>
    </location>
</feature>
<evidence type="ECO:0000256" key="2">
    <source>
        <dbReference type="ARBA" id="ARBA00009142"/>
    </source>
</evidence>
<keyword evidence="4 6" id="KW-1133">Transmembrane helix</keyword>
<evidence type="ECO:0000256" key="3">
    <source>
        <dbReference type="ARBA" id="ARBA00022692"/>
    </source>
</evidence>
<dbReference type="InterPro" id="IPR051598">
    <property type="entry name" value="TSUP/Inactive_protease-like"/>
</dbReference>
<comment type="similarity">
    <text evidence="2 6">Belongs to the 4-toluene sulfonate uptake permease (TSUP) (TC 2.A.102) family.</text>
</comment>
<keyword evidence="6" id="KW-1003">Cell membrane</keyword>
<dbReference type="EMBL" id="JASJEX010000003">
    <property type="protein sequence ID" value="MDJ1129942.1"/>
    <property type="molecule type" value="Genomic_DNA"/>
</dbReference>
<gene>
    <name evidence="7" type="ORF">QJ043_07610</name>
</gene>
<dbReference type="PANTHER" id="PTHR43701">
    <property type="entry name" value="MEMBRANE TRANSPORTER PROTEIN MJ0441-RELATED"/>
    <property type="match status" value="1"/>
</dbReference>
<comment type="caution">
    <text evidence="7">The sequence shown here is derived from an EMBL/GenBank/DDBJ whole genome shotgun (WGS) entry which is preliminary data.</text>
</comment>
<keyword evidence="8" id="KW-1185">Reference proteome</keyword>
<evidence type="ECO:0000256" key="1">
    <source>
        <dbReference type="ARBA" id="ARBA00004141"/>
    </source>
</evidence>